<dbReference type="EMBL" id="JAGTJQ010000002">
    <property type="protein sequence ID" value="KAH7037389.1"/>
    <property type="molecule type" value="Genomic_DNA"/>
</dbReference>
<reference evidence="2" key="1">
    <citation type="journal article" date="2021" name="Nat. Commun.">
        <title>Genetic determinants of endophytism in the Arabidopsis root mycobiome.</title>
        <authorList>
            <person name="Mesny F."/>
            <person name="Miyauchi S."/>
            <person name="Thiergart T."/>
            <person name="Pickel B."/>
            <person name="Atanasova L."/>
            <person name="Karlsson M."/>
            <person name="Huettel B."/>
            <person name="Barry K.W."/>
            <person name="Haridas S."/>
            <person name="Chen C."/>
            <person name="Bauer D."/>
            <person name="Andreopoulos W."/>
            <person name="Pangilinan J."/>
            <person name="LaButti K."/>
            <person name="Riley R."/>
            <person name="Lipzen A."/>
            <person name="Clum A."/>
            <person name="Drula E."/>
            <person name="Henrissat B."/>
            <person name="Kohler A."/>
            <person name="Grigoriev I.V."/>
            <person name="Martin F.M."/>
            <person name="Hacquard S."/>
        </authorList>
    </citation>
    <scope>NUCLEOTIDE SEQUENCE</scope>
    <source>
        <strain evidence="2">MPI-CAGE-CH-0230</strain>
    </source>
</reference>
<feature type="compositionally biased region" description="Low complexity" evidence="1">
    <location>
        <begin position="28"/>
        <end position="50"/>
    </location>
</feature>
<protein>
    <submittedName>
        <fullName evidence="2">Uncharacterized protein</fullName>
    </submittedName>
</protein>
<evidence type="ECO:0000256" key="1">
    <source>
        <dbReference type="SAM" id="MobiDB-lite"/>
    </source>
</evidence>
<dbReference type="GeneID" id="70187627"/>
<feature type="compositionally biased region" description="Basic and acidic residues" evidence="1">
    <location>
        <begin position="333"/>
        <end position="342"/>
    </location>
</feature>
<gene>
    <name evidence="2" type="ORF">B0I36DRAFT_359097</name>
</gene>
<evidence type="ECO:0000313" key="3">
    <source>
        <dbReference type="Proteomes" id="UP000756346"/>
    </source>
</evidence>
<feature type="region of interest" description="Disordered" evidence="1">
    <location>
        <begin position="323"/>
        <end position="342"/>
    </location>
</feature>
<feature type="compositionally biased region" description="Polar residues" evidence="1">
    <location>
        <begin position="255"/>
        <end position="266"/>
    </location>
</feature>
<organism evidence="2 3">
    <name type="scientific">Microdochium trichocladiopsis</name>
    <dbReference type="NCBI Taxonomy" id="1682393"/>
    <lineage>
        <taxon>Eukaryota</taxon>
        <taxon>Fungi</taxon>
        <taxon>Dikarya</taxon>
        <taxon>Ascomycota</taxon>
        <taxon>Pezizomycotina</taxon>
        <taxon>Sordariomycetes</taxon>
        <taxon>Xylariomycetidae</taxon>
        <taxon>Xylariales</taxon>
        <taxon>Microdochiaceae</taxon>
        <taxon>Microdochium</taxon>
    </lineage>
</organism>
<keyword evidence="3" id="KW-1185">Reference proteome</keyword>
<accession>A0A9P8YG67</accession>
<feature type="region of interest" description="Disordered" evidence="1">
    <location>
        <begin position="195"/>
        <end position="273"/>
    </location>
</feature>
<evidence type="ECO:0000313" key="2">
    <source>
        <dbReference type="EMBL" id="KAH7037389.1"/>
    </source>
</evidence>
<sequence length="342" mass="37005">MGNSASTDAAHKENRLKNRFSRVSAAFPASPAHLTSSTTSAAAPRRSPAAKGVPEHLLSQSETRLHRHQDATSASAAQQQPLPSIAPETSDADQLPSFSLGQPRSYDVPGENHSRRTWSLGAHEGSSSQFKRTNSLTRTFSLSRARSLIHQRRPDSSTSESRPGTGHENELFPDAHALDLVAEQAAEENPYLRTTSSQFFEPSKQPMDVPKRPNSTGLPLLPRPNSETDMSLFTPARRRSLRTPGVATRAPLSNPGRTSKPTSRRNSLARPQPLPILEVSAAAEDDGYDIGLRIPGNVPRASTPNELDFAQVGAYKFGTLRITNGSPSATPDARQEDDAVKL</sequence>
<dbReference type="OrthoDB" id="5341904at2759"/>
<feature type="region of interest" description="Disordered" evidence="1">
    <location>
        <begin position="1"/>
        <end position="171"/>
    </location>
</feature>
<feature type="compositionally biased region" description="Polar residues" evidence="1">
    <location>
        <begin position="125"/>
        <end position="144"/>
    </location>
</feature>
<dbReference type="AlphaFoldDB" id="A0A9P8YG67"/>
<feature type="compositionally biased region" description="Low complexity" evidence="1">
    <location>
        <begin position="71"/>
        <end position="87"/>
    </location>
</feature>
<comment type="caution">
    <text evidence="2">The sequence shown here is derived from an EMBL/GenBank/DDBJ whole genome shotgun (WGS) entry which is preliminary data.</text>
</comment>
<name>A0A9P8YG67_9PEZI</name>
<proteinExistence type="predicted"/>
<dbReference type="RefSeq" id="XP_046016510.1">
    <property type="nucleotide sequence ID" value="XM_046158081.1"/>
</dbReference>
<dbReference type="Proteomes" id="UP000756346">
    <property type="component" value="Unassembled WGS sequence"/>
</dbReference>